<dbReference type="SUPFAM" id="SSF47384">
    <property type="entry name" value="Homodimeric domain of signal transducing histidine kinase"/>
    <property type="match status" value="1"/>
</dbReference>
<evidence type="ECO:0000313" key="12">
    <source>
        <dbReference type="Proteomes" id="UP000243255"/>
    </source>
</evidence>
<dbReference type="CDD" id="cd00082">
    <property type="entry name" value="HisKA"/>
    <property type="match status" value="1"/>
</dbReference>
<dbReference type="Pfam" id="PF02518">
    <property type="entry name" value="HATPase_c"/>
    <property type="match status" value="1"/>
</dbReference>
<dbReference type="PRINTS" id="PR00344">
    <property type="entry name" value="BCTRLSENSOR"/>
</dbReference>
<dbReference type="PANTHER" id="PTHR45453">
    <property type="entry name" value="PHOSPHATE REGULON SENSOR PROTEIN PHOR"/>
    <property type="match status" value="1"/>
</dbReference>
<evidence type="ECO:0000256" key="5">
    <source>
        <dbReference type="ARBA" id="ARBA00022679"/>
    </source>
</evidence>
<dbReference type="InterPro" id="IPR036097">
    <property type="entry name" value="HisK_dim/P_sf"/>
</dbReference>
<keyword evidence="7" id="KW-0902">Two-component regulatory system</keyword>
<dbReference type="GO" id="GO:0016036">
    <property type="term" value="P:cellular response to phosphate starvation"/>
    <property type="evidence" value="ECO:0007669"/>
    <property type="project" value="TreeGrafter"/>
</dbReference>
<evidence type="ECO:0000256" key="1">
    <source>
        <dbReference type="ARBA" id="ARBA00000085"/>
    </source>
</evidence>
<dbReference type="FunFam" id="3.30.565.10:FF:000006">
    <property type="entry name" value="Sensor histidine kinase WalK"/>
    <property type="match status" value="1"/>
</dbReference>
<dbReference type="SMART" id="SM00387">
    <property type="entry name" value="HATPase_c"/>
    <property type="match status" value="1"/>
</dbReference>
<keyword evidence="8" id="KW-0472">Membrane</keyword>
<dbReference type="InterPro" id="IPR036890">
    <property type="entry name" value="HATPase_C_sf"/>
</dbReference>
<feature type="transmembrane region" description="Helical" evidence="8">
    <location>
        <begin position="20"/>
        <end position="39"/>
    </location>
</feature>
<dbReference type="Gene3D" id="1.10.287.130">
    <property type="match status" value="1"/>
</dbReference>
<dbReference type="SUPFAM" id="SSF158472">
    <property type="entry name" value="HAMP domain-like"/>
    <property type="match status" value="1"/>
</dbReference>
<dbReference type="InterPro" id="IPR003661">
    <property type="entry name" value="HisK_dim/P_dom"/>
</dbReference>
<evidence type="ECO:0000256" key="2">
    <source>
        <dbReference type="ARBA" id="ARBA00004370"/>
    </source>
</evidence>
<dbReference type="EMBL" id="FQWX01000014">
    <property type="protein sequence ID" value="SHH01587.1"/>
    <property type="molecule type" value="Genomic_DNA"/>
</dbReference>
<dbReference type="PANTHER" id="PTHR45453:SF1">
    <property type="entry name" value="PHOSPHATE REGULON SENSOR PROTEIN PHOR"/>
    <property type="match status" value="1"/>
</dbReference>
<dbReference type="SMART" id="SM00388">
    <property type="entry name" value="HisKA"/>
    <property type="match status" value="1"/>
</dbReference>
<feature type="domain" description="Histidine kinase" evidence="9">
    <location>
        <begin position="261"/>
        <end position="470"/>
    </location>
</feature>
<sequence length="470" mass="53945">MEWGISLGYNKRAKSINIKIIRSFTIIIVLTILIIRVFINVSFESAFEKYVDQSNKSEVNHLVFDLKHIYKDGDWDIRTIKALGEDAISKGIALKVYDKDEKLVWSIFEDEKMLSNNILKKINDNMEKVEKGWNDKFKEYKGRIYDDNGKIVGYSYIGHYESTYYMENDMEFFNIMNKFMLFIALIAIVGIVIISLVISKSISSPISKVSKMAKVIESGNYKNKLEYTSNIKEVDELIYSINKLADALNDQEKLRKRLTTDISHELRTPLTSIKGHLDVIIAGIWEPTNERLVSISEEVLRITKLVNDLTNLSKLDIGQDKLEIENVNLAELVKNIVYNYEIEALDKNINIDYELKDIEILIDKKKFSQAIVNLLTNAIKYTTDGGSIYIKTYKDEKYTNISIRDTGIGIPKEDLKYIFERFYRVDTSRNSETGGIGVGLTIAKHVIELHGGFIEVNSDIGKGTEFVIRI</sequence>
<dbReference type="PROSITE" id="PS50109">
    <property type="entry name" value="HIS_KIN"/>
    <property type="match status" value="1"/>
</dbReference>
<protein>
    <recommendedName>
        <fullName evidence="3">histidine kinase</fullName>
        <ecNumber evidence="3">2.7.13.3</ecNumber>
    </recommendedName>
</protein>
<comment type="subcellular location">
    <subcellularLocation>
        <location evidence="2">Membrane</location>
    </subcellularLocation>
</comment>
<dbReference type="Pfam" id="PF00512">
    <property type="entry name" value="HisKA"/>
    <property type="match status" value="1"/>
</dbReference>
<feature type="domain" description="HAMP" evidence="10">
    <location>
        <begin position="200"/>
        <end position="253"/>
    </location>
</feature>
<dbReference type="GO" id="GO:0005886">
    <property type="term" value="C:plasma membrane"/>
    <property type="evidence" value="ECO:0007669"/>
    <property type="project" value="TreeGrafter"/>
</dbReference>
<evidence type="ECO:0000313" key="11">
    <source>
        <dbReference type="EMBL" id="SHH01587.1"/>
    </source>
</evidence>
<evidence type="ECO:0000256" key="4">
    <source>
        <dbReference type="ARBA" id="ARBA00022553"/>
    </source>
</evidence>
<reference evidence="12" key="1">
    <citation type="submission" date="2016-11" db="EMBL/GenBank/DDBJ databases">
        <authorList>
            <person name="Varghese N."/>
            <person name="Submissions S."/>
        </authorList>
    </citation>
    <scope>NUCLEOTIDE SEQUENCE [LARGE SCALE GENOMIC DNA]</scope>
    <source>
        <strain evidence="12">DSM 2635</strain>
    </source>
</reference>
<evidence type="ECO:0000256" key="6">
    <source>
        <dbReference type="ARBA" id="ARBA00022777"/>
    </source>
</evidence>
<proteinExistence type="predicted"/>
<dbReference type="InterPro" id="IPR004358">
    <property type="entry name" value="Sig_transdc_His_kin-like_C"/>
</dbReference>
<keyword evidence="4" id="KW-0597">Phosphoprotein</keyword>
<keyword evidence="8" id="KW-1133">Transmembrane helix</keyword>
<evidence type="ECO:0000256" key="8">
    <source>
        <dbReference type="SAM" id="Phobius"/>
    </source>
</evidence>
<dbReference type="SUPFAM" id="SSF55874">
    <property type="entry name" value="ATPase domain of HSP90 chaperone/DNA topoisomerase II/histidine kinase"/>
    <property type="match status" value="1"/>
</dbReference>
<dbReference type="OrthoDB" id="9813151at2"/>
<gene>
    <name evidence="11" type="ORF">SAMN04488530_11455</name>
</gene>
<keyword evidence="12" id="KW-1185">Reference proteome</keyword>
<dbReference type="InterPro" id="IPR005467">
    <property type="entry name" value="His_kinase_dom"/>
</dbReference>
<dbReference type="InterPro" id="IPR003660">
    <property type="entry name" value="HAMP_dom"/>
</dbReference>
<dbReference type="AlphaFoldDB" id="A0A1M5PIK5"/>
<accession>A0A1M5PIK5</accession>
<evidence type="ECO:0000259" key="9">
    <source>
        <dbReference type="PROSITE" id="PS50109"/>
    </source>
</evidence>
<dbReference type="GO" id="GO:0000155">
    <property type="term" value="F:phosphorelay sensor kinase activity"/>
    <property type="evidence" value="ECO:0007669"/>
    <property type="project" value="InterPro"/>
</dbReference>
<dbReference type="STRING" id="1121321.SAMN04488530_11455"/>
<dbReference type="Proteomes" id="UP000243255">
    <property type="component" value="Unassembled WGS sequence"/>
</dbReference>
<dbReference type="Gene3D" id="6.10.340.10">
    <property type="match status" value="1"/>
</dbReference>
<dbReference type="Gene3D" id="3.30.565.10">
    <property type="entry name" value="Histidine kinase-like ATPase, C-terminal domain"/>
    <property type="match status" value="1"/>
</dbReference>
<evidence type="ECO:0000259" key="10">
    <source>
        <dbReference type="PROSITE" id="PS50885"/>
    </source>
</evidence>
<dbReference type="CDD" id="cd00075">
    <property type="entry name" value="HATPase"/>
    <property type="match status" value="1"/>
</dbReference>
<dbReference type="PROSITE" id="PS50885">
    <property type="entry name" value="HAMP"/>
    <property type="match status" value="1"/>
</dbReference>
<dbReference type="InterPro" id="IPR050351">
    <property type="entry name" value="BphY/WalK/GraS-like"/>
</dbReference>
<evidence type="ECO:0000256" key="3">
    <source>
        <dbReference type="ARBA" id="ARBA00012438"/>
    </source>
</evidence>
<feature type="transmembrane region" description="Helical" evidence="8">
    <location>
        <begin position="179"/>
        <end position="198"/>
    </location>
</feature>
<keyword evidence="8" id="KW-0812">Transmembrane</keyword>
<dbReference type="EC" id="2.7.13.3" evidence="3"/>
<dbReference type="GO" id="GO:0004721">
    <property type="term" value="F:phosphoprotein phosphatase activity"/>
    <property type="evidence" value="ECO:0007669"/>
    <property type="project" value="TreeGrafter"/>
</dbReference>
<comment type="catalytic activity">
    <reaction evidence="1">
        <text>ATP + protein L-histidine = ADP + protein N-phospho-L-histidine.</text>
        <dbReference type="EC" id="2.7.13.3"/>
    </reaction>
</comment>
<name>A0A1M5PIK5_9FIRM</name>
<keyword evidence="6 11" id="KW-0418">Kinase</keyword>
<keyword evidence="5" id="KW-0808">Transferase</keyword>
<evidence type="ECO:0000256" key="7">
    <source>
        <dbReference type="ARBA" id="ARBA00023012"/>
    </source>
</evidence>
<dbReference type="InterPro" id="IPR003594">
    <property type="entry name" value="HATPase_dom"/>
</dbReference>
<organism evidence="11 12">
    <name type="scientific">Asaccharospora irregularis DSM 2635</name>
    <dbReference type="NCBI Taxonomy" id="1121321"/>
    <lineage>
        <taxon>Bacteria</taxon>
        <taxon>Bacillati</taxon>
        <taxon>Bacillota</taxon>
        <taxon>Clostridia</taxon>
        <taxon>Peptostreptococcales</taxon>
        <taxon>Peptostreptococcaceae</taxon>
        <taxon>Asaccharospora</taxon>
    </lineage>
</organism>